<evidence type="ECO:0000313" key="2">
    <source>
        <dbReference type="EMBL" id="CAA6829886.1"/>
    </source>
</evidence>
<proteinExistence type="predicted"/>
<accession>A0A6S6U9K2</accession>
<evidence type="ECO:0000256" key="1">
    <source>
        <dbReference type="SAM" id="SignalP"/>
    </source>
</evidence>
<gene>
    <name evidence="2" type="ORF">HELGO_WM25862</name>
</gene>
<name>A0A6S6U9K2_9BACT</name>
<feature type="signal peptide" evidence="1">
    <location>
        <begin position="1"/>
        <end position="20"/>
    </location>
</feature>
<feature type="chain" id="PRO_5027739974" description="Lipoprotein" evidence="1">
    <location>
        <begin position="21"/>
        <end position="133"/>
    </location>
</feature>
<dbReference type="PROSITE" id="PS51257">
    <property type="entry name" value="PROKAR_LIPOPROTEIN"/>
    <property type="match status" value="1"/>
</dbReference>
<sequence length="133" mass="15210">MKQYLFLLILSILLFSSCGAPSTQYDLIIKNSSSKPIHVFFKSDPLNDIKSEKVIIPANKQSKIISTINIPNDKIEQTTNPCKMIAKELEISREDGQLSNYKWCSSSNTDFKLTLVDFEQEEYLVTIKDSHFD</sequence>
<reference evidence="2" key="1">
    <citation type="submission" date="2020-01" db="EMBL/GenBank/DDBJ databases">
        <authorList>
            <person name="Meier V. D."/>
            <person name="Meier V D."/>
        </authorList>
    </citation>
    <scope>NUCLEOTIDE SEQUENCE</scope>
    <source>
        <strain evidence="2">HLG_WM_MAG_10</strain>
    </source>
</reference>
<evidence type="ECO:0008006" key="3">
    <source>
        <dbReference type="Google" id="ProtNLM"/>
    </source>
</evidence>
<keyword evidence="1" id="KW-0732">Signal</keyword>
<organism evidence="2">
    <name type="scientific">uncultured Aureispira sp</name>
    <dbReference type="NCBI Taxonomy" id="1331704"/>
    <lineage>
        <taxon>Bacteria</taxon>
        <taxon>Pseudomonadati</taxon>
        <taxon>Bacteroidota</taxon>
        <taxon>Saprospiria</taxon>
        <taxon>Saprospirales</taxon>
        <taxon>Saprospiraceae</taxon>
        <taxon>Aureispira</taxon>
        <taxon>environmental samples</taxon>
    </lineage>
</organism>
<dbReference type="EMBL" id="CACVAQ010000524">
    <property type="protein sequence ID" value="CAA6829886.1"/>
    <property type="molecule type" value="Genomic_DNA"/>
</dbReference>
<dbReference type="AlphaFoldDB" id="A0A6S6U9K2"/>
<protein>
    <recommendedName>
        <fullName evidence="3">Lipoprotein</fullName>
    </recommendedName>
</protein>